<name>A0A9Q3D0G4_9BASI</name>
<dbReference type="EMBL" id="AVOT02011184">
    <property type="protein sequence ID" value="MBW0491627.1"/>
    <property type="molecule type" value="Genomic_DNA"/>
</dbReference>
<dbReference type="AlphaFoldDB" id="A0A9Q3D0G4"/>
<evidence type="ECO:0000313" key="2">
    <source>
        <dbReference type="EMBL" id="MBW0491627.1"/>
    </source>
</evidence>
<dbReference type="Proteomes" id="UP000765509">
    <property type="component" value="Unassembled WGS sequence"/>
</dbReference>
<feature type="compositionally biased region" description="Basic and acidic residues" evidence="1">
    <location>
        <begin position="75"/>
        <end position="85"/>
    </location>
</feature>
<proteinExistence type="predicted"/>
<accession>A0A9Q3D0G4</accession>
<comment type="caution">
    <text evidence="2">The sequence shown here is derived from an EMBL/GenBank/DDBJ whole genome shotgun (WGS) entry which is preliminary data.</text>
</comment>
<keyword evidence="3" id="KW-1185">Reference proteome</keyword>
<protein>
    <submittedName>
        <fullName evidence="2">Uncharacterized protein</fullName>
    </submittedName>
</protein>
<gene>
    <name evidence="2" type="ORF">O181_031342</name>
</gene>
<evidence type="ECO:0000256" key="1">
    <source>
        <dbReference type="SAM" id="MobiDB-lite"/>
    </source>
</evidence>
<organism evidence="2 3">
    <name type="scientific">Austropuccinia psidii MF-1</name>
    <dbReference type="NCBI Taxonomy" id="1389203"/>
    <lineage>
        <taxon>Eukaryota</taxon>
        <taxon>Fungi</taxon>
        <taxon>Dikarya</taxon>
        <taxon>Basidiomycota</taxon>
        <taxon>Pucciniomycotina</taxon>
        <taxon>Pucciniomycetes</taxon>
        <taxon>Pucciniales</taxon>
        <taxon>Sphaerophragmiaceae</taxon>
        <taxon>Austropuccinia</taxon>
    </lineage>
</organism>
<feature type="region of interest" description="Disordered" evidence="1">
    <location>
        <begin position="1"/>
        <end position="85"/>
    </location>
</feature>
<reference evidence="2" key="1">
    <citation type="submission" date="2021-03" db="EMBL/GenBank/DDBJ databases">
        <title>Draft genome sequence of rust myrtle Austropuccinia psidii MF-1, a brazilian biotype.</title>
        <authorList>
            <person name="Quecine M.C."/>
            <person name="Pachon D.M.R."/>
            <person name="Bonatelli M.L."/>
            <person name="Correr F.H."/>
            <person name="Franceschini L.M."/>
            <person name="Leite T.F."/>
            <person name="Margarido G.R.A."/>
            <person name="Almeida C.A."/>
            <person name="Ferrarezi J.A."/>
            <person name="Labate C.A."/>
        </authorList>
    </citation>
    <scope>NUCLEOTIDE SEQUENCE</scope>
    <source>
        <strain evidence="2">MF-1</strain>
    </source>
</reference>
<evidence type="ECO:0000313" key="3">
    <source>
        <dbReference type="Proteomes" id="UP000765509"/>
    </source>
</evidence>
<sequence>MPVQKSPPAQQTRSEARAQAVLTPTPGVPLDGTQVVPPLRAHVDRGPVIEGPAPSRKEGRGPRISSFFLSDCDANPEHKHDSQTP</sequence>